<organism evidence="2 3">
    <name type="scientific">Actinomycetospora cinnamomea</name>
    <dbReference type="NCBI Taxonomy" id="663609"/>
    <lineage>
        <taxon>Bacteria</taxon>
        <taxon>Bacillati</taxon>
        <taxon>Actinomycetota</taxon>
        <taxon>Actinomycetes</taxon>
        <taxon>Pseudonocardiales</taxon>
        <taxon>Pseudonocardiaceae</taxon>
        <taxon>Actinomycetospora</taxon>
    </lineage>
</organism>
<dbReference type="InterPro" id="IPR012338">
    <property type="entry name" value="Beta-lactam/transpept-like"/>
</dbReference>
<dbReference type="InterPro" id="IPR001466">
    <property type="entry name" value="Beta-lactam-related"/>
</dbReference>
<dbReference type="SUPFAM" id="SSF56601">
    <property type="entry name" value="beta-lactamase/transpeptidase-like"/>
    <property type="match status" value="1"/>
</dbReference>
<proteinExistence type="predicted"/>
<dbReference type="PANTHER" id="PTHR43283:SF18">
    <property type="match status" value="1"/>
</dbReference>
<dbReference type="Proteomes" id="UP000245639">
    <property type="component" value="Unassembled WGS sequence"/>
</dbReference>
<dbReference type="PANTHER" id="PTHR43283">
    <property type="entry name" value="BETA-LACTAMASE-RELATED"/>
    <property type="match status" value="1"/>
</dbReference>
<name>A0A2U1E693_9PSEU</name>
<evidence type="ECO:0000313" key="2">
    <source>
        <dbReference type="EMBL" id="PVY95470.1"/>
    </source>
</evidence>
<reference evidence="2 3" key="1">
    <citation type="submission" date="2018-04" db="EMBL/GenBank/DDBJ databases">
        <title>Genomic Encyclopedia of Type Strains, Phase IV (KMG-IV): sequencing the most valuable type-strain genomes for metagenomic binning, comparative biology and taxonomic classification.</title>
        <authorList>
            <person name="Goeker M."/>
        </authorList>
    </citation>
    <scope>NUCLEOTIDE SEQUENCE [LARGE SCALE GENOMIC DNA]</scope>
    <source>
        <strain evidence="2 3">DSM 45771</strain>
    </source>
</reference>
<sequence>MVTTDHLDTLDAADLATRVDAVLNRWPTAGLAVGVVREGSLAWFHGHGVADVASGTPVTEDTVFRVASITKTATAIAVMQLRDRGLVDLDAPAERYLRAYRLVPARSGWRPATVRHLLTHTAGVRAVRTPADLLRPDMGWGTTKHRPASSPADYYGRGLRVDVEPGTRWAYSNHGYAVLGQIVEDVARTSLAIYLREHVFGPLGMPSTDLDRSDRVRSHLATGYEIGRRGLKAVADREIVTAGASGIFSTIRDMARYAAALVNGGRNDHGRVLAADTLAEMFAPHHQPDPRLPGLGLSFFRGEVGDHRTVGHDGIWQGFRSDMLLAPDDGLGVLAFANTSHFDPRGAPTPVTQTLLRGLLGLPDDMVRTDVPQRPQVWRELCGRYSFGPGALLDPQPRLFLGTGVEVLVRDDRLVIRGRMPIPAVRRGLRLHPVPHDPDLFRLDLAGLALDPVPVAFARRPGAEVTALHTGLLPMSLTKNSGARP</sequence>
<keyword evidence="3" id="KW-1185">Reference proteome</keyword>
<evidence type="ECO:0000313" key="3">
    <source>
        <dbReference type="Proteomes" id="UP000245639"/>
    </source>
</evidence>
<accession>A0A2U1E693</accession>
<feature type="domain" description="Beta-lactamase-related" evidence="1">
    <location>
        <begin position="28"/>
        <end position="346"/>
    </location>
</feature>
<dbReference type="Gene3D" id="3.40.710.10">
    <property type="entry name" value="DD-peptidase/beta-lactamase superfamily"/>
    <property type="match status" value="1"/>
</dbReference>
<evidence type="ECO:0000259" key="1">
    <source>
        <dbReference type="Pfam" id="PF00144"/>
    </source>
</evidence>
<dbReference type="AlphaFoldDB" id="A0A2U1E693"/>
<gene>
    <name evidence="2" type="ORF">C8D89_1367</name>
</gene>
<dbReference type="Pfam" id="PF00144">
    <property type="entry name" value="Beta-lactamase"/>
    <property type="match status" value="1"/>
</dbReference>
<comment type="caution">
    <text evidence="2">The sequence shown here is derived from an EMBL/GenBank/DDBJ whole genome shotgun (WGS) entry which is preliminary data.</text>
</comment>
<dbReference type="EMBL" id="QEKW01000036">
    <property type="protein sequence ID" value="PVY95470.1"/>
    <property type="molecule type" value="Genomic_DNA"/>
</dbReference>
<protein>
    <submittedName>
        <fullName evidence="2">CubicO group peptidase (Beta-lactamase class C family)</fullName>
    </submittedName>
</protein>
<dbReference type="InterPro" id="IPR050789">
    <property type="entry name" value="Diverse_Enzym_Activities"/>
</dbReference>